<dbReference type="EMBL" id="MT143972">
    <property type="protein sequence ID" value="QJA44060.1"/>
    <property type="molecule type" value="Genomic_DNA"/>
</dbReference>
<sequence>MAISVSSAYAFDAQTIRVRYTNDAKDFTALGNADALNPDNYDVTVIAYPAMALGLAAPPDPIPLKVSRVKDSTGAFVVTDFDISVDAVLRHNVTYRVTVSNVTDEGGIVIAPPVFADLPGVFTVPLVPKRLRTVGNDFAVDMRTGRVLQTASGDIALFGQKAALLDRILKRITIAKGGFYHLSDYGLGLKPKSAKISTSALPELRNDILAQLGRESDLVDPDVGLSSRQDTTYSGVLVVDVKGSMSTGAPVTATFPFLKEPSEAA</sequence>
<evidence type="ECO:0000313" key="1">
    <source>
        <dbReference type="EMBL" id="QJA44060.1"/>
    </source>
</evidence>
<dbReference type="AlphaFoldDB" id="A0A6H1ZA46"/>
<protein>
    <submittedName>
        <fullName evidence="1">Uncharacterized protein</fullName>
    </submittedName>
</protein>
<gene>
    <name evidence="1" type="ORF">TM448A00065_0106</name>
</gene>
<accession>A0A6H1ZA46</accession>
<reference evidence="1" key="1">
    <citation type="submission" date="2020-03" db="EMBL/GenBank/DDBJ databases">
        <title>The deep terrestrial virosphere.</title>
        <authorList>
            <person name="Holmfeldt K."/>
            <person name="Nilsson E."/>
            <person name="Simone D."/>
            <person name="Lopez-Fernandez M."/>
            <person name="Wu X."/>
            <person name="de Brujin I."/>
            <person name="Lundin D."/>
            <person name="Andersson A."/>
            <person name="Bertilsson S."/>
            <person name="Dopson M."/>
        </authorList>
    </citation>
    <scope>NUCLEOTIDE SEQUENCE</scope>
    <source>
        <strain evidence="1">TM448A00065</strain>
    </source>
</reference>
<organism evidence="1">
    <name type="scientific">viral metagenome</name>
    <dbReference type="NCBI Taxonomy" id="1070528"/>
    <lineage>
        <taxon>unclassified sequences</taxon>
        <taxon>metagenomes</taxon>
        <taxon>organismal metagenomes</taxon>
    </lineage>
</organism>
<proteinExistence type="predicted"/>
<name>A0A6H1ZA46_9ZZZZ</name>